<evidence type="ECO:0000256" key="1">
    <source>
        <dbReference type="SAM" id="Phobius"/>
    </source>
</evidence>
<gene>
    <name evidence="2" type="ORF">TELCIR_10715</name>
</gene>
<dbReference type="AlphaFoldDB" id="A0A2G9UBD2"/>
<feature type="transmembrane region" description="Helical" evidence="1">
    <location>
        <begin position="58"/>
        <end position="78"/>
    </location>
</feature>
<keyword evidence="1" id="KW-0472">Membrane</keyword>
<dbReference type="OrthoDB" id="9972728at2759"/>
<protein>
    <submittedName>
        <fullName evidence="2">Uncharacterized protein</fullName>
    </submittedName>
</protein>
<keyword evidence="1" id="KW-1133">Transmembrane helix</keyword>
<name>A0A2G9UBD2_TELCI</name>
<evidence type="ECO:0000313" key="3">
    <source>
        <dbReference type="Proteomes" id="UP000230423"/>
    </source>
</evidence>
<evidence type="ECO:0000313" key="2">
    <source>
        <dbReference type="EMBL" id="PIO67525.1"/>
    </source>
</evidence>
<accession>A0A2G9UBD2</accession>
<proteinExistence type="predicted"/>
<organism evidence="2 3">
    <name type="scientific">Teladorsagia circumcincta</name>
    <name type="common">Brown stomach worm</name>
    <name type="synonym">Ostertagia circumcincta</name>
    <dbReference type="NCBI Taxonomy" id="45464"/>
    <lineage>
        <taxon>Eukaryota</taxon>
        <taxon>Metazoa</taxon>
        <taxon>Ecdysozoa</taxon>
        <taxon>Nematoda</taxon>
        <taxon>Chromadorea</taxon>
        <taxon>Rhabditida</taxon>
        <taxon>Rhabditina</taxon>
        <taxon>Rhabditomorpha</taxon>
        <taxon>Strongyloidea</taxon>
        <taxon>Trichostrongylidae</taxon>
        <taxon>Teladorsagia</taxon>
    </lineage>
</organism>
<reference evidence="2 3" key="1">
    <citation type="submission" date="2015-09" db="EMBL/GenBank/DDBJ databases">
        <title>Draft genome of the parasitic nematode Teladorsagia circumcincta isolate WARC Sus (inbred).</title>
        <authorList>
            <person name="Mitreva M."/>
        </authorList>
    </citation>
    <scope>NUCLEOTIDE SEQUENCE [LARGE SCALE GENOMIC DNA]</scope>
    <source>
        <strain evidence="2 3">S</strain>
    </source>
</reference>
<sequence length="79" mass="9249">MKRDFCEIVRCKAWTASKIFDGDLLLSKFLPCPDRRTFEDINDIKNINPSPKLKTAQLVFYIFSFVFDFAAFMSNLFVL</sequence>
<dbReference type="Proteomes" id="UP000230423">
    <property type="component" value="Unassembled WGS sequence"/>
</dbReference>
<keyword evidence="1" id="KW-0812">Transmembrane</keyword>
<dbReference type="EMBL" id="KZ347545">
    <property type="protein sequence ID" value="PIO67525.1"/>
    <property type="molecule type" value="Genomic_DNA"/>
</dbReference>
<keyword evidence="3" id="KW-1185">Reference proteome</keyword>